<comment type="caution">
    <text evidence="1">The sequence shown here is derived from an EMBL/GenBank/DDBJ whole genome shotgun (WGS) entry which is preliminary data.</text>
</comment>
<dbReference type="RefSeq" id="WP_145806689.1">
    <property type="nucleotide sequence ID" value="NZ_VIVK01000001.1"/>
</dbReference>
<dbReference type="OrthoDB" id="5192751at2"/>
<organism evidence="1 2">
    <name type="scientific">Kribbella amoyensis</name>
    <dbReference type="NCBI Taxonomy" id="996641"/>
    <lineage>
        <taxon>Bacteria</taxon>
        <taxon>Bacillati</taxon>
        <taxon>Actinomycetota</taxon>
        <taxon>Actinomycetes</taxon>
        <taxon>Propionibacteriales</taxon>
        <taxon>Kribbellaceae</taxon>
        <taxon>Kribbella</taxon>
    </lineage>
</organism>
<reference evidence="1 2" key="1">
    <citation type="submission" date="2019-06" db="EMBL/GenBank/DDBJ databases">
        <title>Sequencing the genomes of 1000 actinobacteria strains.</title>
        <authorList>
            <person name="Klenk H.-P."/>
        </authorList>
    </citation>
    <scope>NUCLEOTIDE SEQUENCE [LARGE SCALE GENOMIC DNA]</scope>
    <source>
        <strain evidence="1 2">DSM 24683</strain>
    </source>
</reference>
<gene>
    <name evidence="1" type="ORF">FB561_2790</name>
</gene>
<dbReference type="EMBL" id="VIVK01000001">
    <property type="protein sequence ID" value="TWD81670.1"/>
    <property type="molecule type" value="Genomic_DNA"/>
</dbReference>
<evidence type="ECO:0000313" key="2">
    <source>
        <dbReference type="Proteomes" id="UP000318380"/>
    </source>
</evidence>
<keyword evidence="2" id="KW-1185">Reference proteome</keyword>
<dbReference type="Proteomes" id="UP000318380">
    <property type="component" value="Unassembled WGS sequence"/>
</dbReference>
<protein>
    <submittedName>
        <fullName evidence="1">Uncharacterized protein</fullName>
    </submittedName>
</protein>
<dbReference type="AlphaFoldDB" id="A0A561BRZ0"/>
<accession>A0A561BRZ0</accession>
<proteinExistence type="predicted"/>
<name>A0A561BRZ0_9ACTN</name>
<evidence type="ECO:0000313" key="1">
    <source>
        <dbReference type="EMBL" id="TWD81670.1"/>
    </source>
</evidence>
<sequence length="653" mass="72793">MISGDRAKRRLKRRLWGPPTLKRRHALFKQELVRATSQLATAVRQGEEAATEGGLQLIRALVLEAVRYHSDSIEVSPAAMGGPSVYGREWGDLLQSLERIREAAHCSDHARLRTRVINFFLDLLVQLFHDRHLPAGRNVAGSLGWMWADMDNDAGSWSAEDRDYFLMRLRETATYVMPARLNGPDASAAAIIYCYLFATMFRRSLAVQHYDSARDVVMTLIEARPNRAENDFQKSFAESQDATLLSLLAWMLLTRRNDAPDAGERELLDILIGGLDGKDLWNVTAFALGADFSYQVGADSWESERNYVRGRSSGFIQIDTYVRVAALVIGLSRGSLRVPTVPDEKDGSLAQTMKELLDSLVAGSPPQVAVLIERVRDDRLRNDLQRLIDAKEAVRAHRLAGAELDAVKVSAFHEAVEDSLRKIQGIRELMLIEQRPTAGPPQFGFNQLEAKWWFVDMDVDADPKALAEDLVRGLIRGEDASIIEAVRDSEPSDTVSINQLPGILEDWAVRHDVTEVVIVTNSWRAYERLAGVDALLDEASTRIVRIGPLDAKLCRTVDSTDPFVAVMACSGAVTIHNGSPLEPQPPEMQVHGDRVLASVSILTPDMVEAMTEVGVRTALDLRQQVVVKLLEHFTVEVSDRSRVGFWALPEREY</sequence>